<dbReference type="RefSeq" id="WP_135483783.1">
    <property type="nucleotide sequence ID" value="NZ_SRMF01000005.1"/>
</dbReference>
<dbReference type="PANTHER" id="PTHR12101:SF17">
    <property type="entry name" value="BLOOD VESSEL EPICARDIAL SUBSTANCE"/>
    <property type="match status" value="1"/>
</dbReference>
<dbReference type="GO" id="GO:0005923">
    <property type="term" value="C:bicellular tight junction"/>
    <property type="evidence" value="ECO:0007669"/>
    <property type="project" value="UniProtKB-SubCell"/>
</dbReference>
<dbReference type="GO" id="GO:0016328">
    <property type="term" value="C:lateral plasma membrane"/>
    <property type="evidence" value="ECO:0007669"/>
    <property type="project" value="UniProtKB-SubCell"/>
</dbReference>
<keyword evidence="6" id="KW-0217">Developmental protein</keyword>
<evidence type="ECO:0000256" key="4">
    <source>
        <dbReference type="ARBA" id="ARBA00007146"/>
    </source>
</evidence>
<keyword evidence="5" id="KW-0796">Tight junction</keyword>
<feature type="domain" description="Cyclic nucleotide-binding" evidence="15">
    <location>
        <begin position="89"/>
        <end position="197"/>
    </location>
</feature>
<evidence type="ECO:0000256" key="6">
    <source>
        <dbReference type="ARBA" id="ARBA00022473"/>
    </source>
</evidence>
<evidence type="ECO:0000256" key="12">
    <source>
        <dbReference type="ARBA" id="ARBA00023136"/>
    </source>
</evidence>
<gene>
    <name evidence="16" type="ORF">E4656_13320</name>
</gene>
<evidence type="ECO:0000256" key="10">
    <source>
        <dbReference type="ARBA" id="ARBA00022949"/>
    </source>
</evidence>
<evidence type="ECO:0000256" key="2">
    <source>
        <dbReference type="ARBA" id="ARBA00004141"/>
    </source>
</evidence>
<dbReference type="SUPFAM" id="SSF51206">
    <property type="entry name" value="cAMP-binding domain-like"/>
    <property type="match status" value="1"/>
</dbReference>
<evidence type="ECO:0000256" key="13">
    <source>
        <dbReference type="ARBA" id="ARBA00023180"/>
    </source>
</evidence>
<keyword evidence="10" id="KW-0965">Cell junction</keyword>
<dbReference type="InterPro" id="IPR014710">
    <property type="entry name" value="RmlC-like_jellyroll"/>
</dbReference>
<feature type="transmembrane region" description="Helical" evidence="14">
    <location>
        <begin position="49"/>
        <end position="71"/>
    </location>
</feature>
<dbReference type="InterPro" id="IPR018490">
    <property type="entry name" value="cNMP-bd_dom_sf"/>
</dbReference>
<sequence>MFYLGLFFVANLLFCVAYVVRDMAWLRAITILAASLTLPYFFAQSEPLYSAMGWQVAFIVINTVNLTVLLLERRPIRMTEAEQQLHISTFRTLTPREMLRVLKPAQWAEAQPGDRLIEHGVRLGQLMLIHQGRAEVRKHGVFRANVGPGDFIGEMSFATGNPTSADVVATEPVQYLVWQREDLERLYLKHPNLKNAMQNILGIDMAHKLSRHGDPVAETG</sequence>
<evidence type="ECO:0000256" key="5">
    <source>
        <dbReference type="ARBA" id="ARBA00022427"/>
    </source>
</evidence>
<accession>A0A4Z0W5T6</accession>
<dbReference type="Pfam" id="PF00027">
    <property type="entry name" value="cNMP_binding"/>
    <property type="match status" value="1"/>
</dbReference>
<proteinExistence type="inferred from homology"/>
<evidence type="ECO:0000259" key="15">
    <source>
        <dbReference type="PROSITE" id="PS50042"/>
    </source>
</evidence>
<organism evidence="16 17">
    <name type="scientific">Natronospirillum operosum</name>
    <dbReference type="NCBI Taxonomy" id="2759953"/>
    <lineage>
        <taxon>Bacteria</taxon>
        <taxon>Pseudomonadati</taxon>
        <taxon>Pseudomonadota</taxon>
        <taxon>Gammaproteobacteria</taxon>
        <taxon>Oceanospirillales</taxon>
        <taxon>Natronospirillaceae</taxon>
        <taxon>Natronospirillum</taxon>
    </lineage>
</organism>
<keyword evidence="13" id="KW-0325">Glycoprotein</keyword>
<dbReference type="InterPro" id="IPR000595">
    <property type="entry name" value="cNMP-bd_dom"/>
</dbReference>
<dbReference type="Pfam" id="PF04831">
    <property type="entry name" value="POPDC1-3"/>
    <property type="match status" value="1"/>
</dbReference>
<dbReference type="Gene3D" id="2.60.120.10">
    <property type="entry name" value="Jelly Rolls"/>
    <property type="match status" value="1"/>
</dbReference>
<keyword evidence="7" id="KW-1003">Cell membrane</keyword>
<name>A0A4Z0W5T6_9GAMM</name>
<reference evidence="16 17" key="1">
    <citation type="submission" date="2019-04" db="EMBL/GenBank/DDBJ databases">
        <title>Natronospirillum operosus gen. nov., sp. nov., a haloalkaliphilic satellite isolated from decaying biomass of laboratory culture of cyanobacterium Geitlerinema sp. and proposal of Natronospirillaceae fam. nov. and Saccharospirillaceae fam. nov.</title>
        <authorList>
            <person name="Kevbrin V."/>
            <person name="Boltyanskaya Y."/>
            <person name="Koziaeva V."/>
            <person name="Grouzdev D.S."/>
            <person name="Park M."/>
            <person name="Cho J."/>
        </authorList>
    </citation>
    <scope>NUCLEOTIDE SEQUENCE [LARGE SCALE GENOMIC DNA]</scope>
    <source>
        <strain evidence="16 17">G-116</strain>
    </source>
</reference>
<evidence type="ECO:0000256" key="3">
    <source>
        <dbReference type="ARBA" id="ARBA00004435"/>
    </source>
</evidence>
<dbReference type="EMBL" id="SRMF01000005">
    <property type="protein sequence ID" value="TGG92450.1"/>
    <property type="molecule type" value="Genomic_DNA"/>
</dbReference>
<evidence type="ECO:0000256" key="7">
    <source>
        <dbReference type="ARBA" id="ARBA00022475"/>
    </source>
</evidence>
<dbReference type="InterPro" id="IPR006916">
    <property type="entry name" value="POPDC1-3"/>
</dbReference>
<dbReference type="GO" id="GO:0007155">
    <property type="term" value="P:cell adhesion"/>
    <property type="evidence" value="ECO:0007669"/>
    <property type="project" value="UniProtKB-KW"/>
</dbReference>
<comment type="similarity">
    <text evidence="4">Belongs to the popeye family.</text>
</comment>
<evidence type="ECO:0000256" key="11">
    <source>
        <dbReference type="ARBA" id="ARBA00022989"/>
    </source>
</evidence>
<dbReference type="Proteomes" id="UP000297475">
    <property type="component" value="Unassembled WGS sequence"/>
</dbReference>
<evidence type="ECO:0000256" key="1">
    <source>
        <dbReference type="ARBA" id="ARBA00004124"/>
    </source>
</evidence>
<dbReference type="InterPro" id="IPR055272">
    <property type="entry name" value="POPDC1-3_dom"/>
</dbReference>
<dbReference type="AlphaFoldDB" id="A0A4Z0W5T6"/>
<protein>
    <submittedName>
        <fullName evidence="16">Cyclic nucleotide-binding domain-containing protein</fullName>
    </submittedName>
</protein>
<dbReference type="PANTHER" id="PTHR12101">
    <property type="entry name" value="POPEYE DOMAIN CONTAINING PROTEIN"/>
    <property type="match status" value="1"/>
</dbReference>
<evidence type="ECO:0000313" key="17">
    <source>
        <dbReference type="Proteomes" id="UP000297475"/>
    </source>
</evidence>
<comment type="caution">
    <text evidence="16">The sequence shown here is derived from an EMBL/GenBank/DDBJ whole genome shotgun (WGS) entry which is preliminary data.</text>
</comment>
<keyword evidence="9" id="KW-0130">Cell adhesion</keyword>
<keyword evidence="11 14" id="KW-1133">Transmembrane helix</keyword>
<comment type="subcellular location">
    <subcellularLocation>
        <location evidence="3">Cell junction</location>
        <location evidence="3">Tight junction</location>
    </subcellularLocation>
    <subcellularLocation>
        <location evidence="1">Lateral cell membrane</location>
    </subcellularLocation>
    <subcellularLocation>
        <location evidence="2">Membrane</location>
        <topology evidence="2">Multi-pass membrane protein</topology>
    </subcellularLocation>
</comment>
<dbReference type="GO" id="GO:0030552">
    <property type="term" value="F:cAMP binding"/>
    <property type="evidence" value="ECO:0007669"/>
    <property type="project" value="TreeGrafter"/>
</dbReference>
<dbReference type="CDD" id="cd00038">
    <property type="entry name" value="CAP_ED"/>
    <property type="match status" value="1"/>
</dbReference>
<evidence type="ECO:0000313" key="16">
    <source>
        <dbReference type="EMBL" id="TGG92450.1"/>
    </source>
</evidence>
<dbReference type="OrthoDB" id="6154918at2"/>
<dbReference type="SMART" id="SM00100">
    <property type="entry name" value="cNMP"/>
    <property type="match status" value="1"/>
</dbReference>
<evidence type="ECO:0000256" key="9">
    <source>
        <dbReference type="ARBA" id="ARBA00022889"/>
    </source>
</evidence>
<evidence type="ECO:0000256" key="8">
    <source>
        <dbReference type="ARBA" id="ARBA00022692"/>
    </source>
</evidence>
<keyword evidence="17" id="KW-1185">Reference proteome</keyword>
<keyword evidence="8 14" id="KW-0812">Transmembrane</keyword>
<dbReference type="PROSITE" id="PS50042">
    <property type="entry name" value="CNMP_BINDING_3"/>
    <property type="match status" value="1"/>
</dbReference>
<keyword evidence="12 14" id="KW-0472">Membrane</keyword>
<evidence type="ECO:0000256" key="14">
    <source>
        <dbReference type="SAM" id="Phobius"/>
    </source>
</evidence>